<comment type="caution">
    <text evidence="2">The sequence shown here is derived from an EMBL/GenBank/DDBJ whole genome shotgun (WGS) entry which is preliminary data.</text>
</comment>
<organism evidence="2 3">
    <name type="scientific">Gossypium gossypioides</name>
    <name type="common">Mexican cotton</name>
    <name type="synonym">Selera gossypioides</name>
    <dbReference type="NCBI Taxonomy" id="34282"/>
    <lineage>
        <taxon>Eukaryota</taxon>
        <taxon>Viridiplantae</taxon>
        <taxon>Streptophyta</taxon>
        <taxon>Embryophyta</taxon>
        <taxon>Tracheophyta</taxon>
        <taxon>Spermatophyta</taxon>
        <taxon>Magnoliopsida</taxon>
        <taxon>eudicotyledons</taxon>
        <taxon>Gunneridae</taxon>
        <taxon>Pentapetalae</taxon>
        <taxon>rosids</taxon>
        <taxon>malvids</taxon>
        <taxon>Malvales</taxon>
        <taxon>Malvaceae</taxon>
        <taxon>Malvoideae</taxon>
        <taxon>Gossypium</taxon>
    </lineage>
</organism>
<dbReference type="Proteomes" id="UP000593579">
    <property type="component" value="Unassembled WGS sequence"/>
</dbReference>
<reference evidence="2 3" key="1">
    <citation type="journal article" date="2019" name="Genome Biol. Evol.">
        <title>Insights into the evolution of the New World diploid cottons (Gossypium, subgenus Houzingenia) based on genome sequencing.</title>
        <authorList>
            <person name="Grover C.E."/>
            <person name="Arick M.A. 2nd"/>
            <person name="Thrash A."/>
            <person name="Conover J.L."/>
            <person name="Sanders W.S."/>
            <person name="Peterson D.G."/>
            <person name="Frelichowski J.E."/>
            <person name="Scheffler J.A."/>
            <person name="Scheffler B.E."/>
            <person name="Wendel J.F."/>
        </authorList>
    </citation>
    <scope>NUCLEOTIDE SEQUENCE [LARGE SCALE GENOMIC DNA]</scope>
    <source>
        <strain evidence="2">5</strain>
        <tissue evidence="2">Leaf</tissue>
    </source>
</reference>
<accession>A0A7J9C7D7</accession>
<feature type="transmembrane region" description="Helical" evidence="1">
    <location>
        <begin position="14"/>
        <end position="35"/>
    </location>
</feature>
<evidence type="ECO:0000313" key="3">
    <source>
        <dbReference type="Proteomes" id="UP000593579"/>
    </source>
</evidence>
<evidence type="ECO:0000256" key="1">
    <source>
        <dbReference type="SAM" id="Phobius"/>
    </source>
</evidence>
<evidence type="ECO:0000313" key="2">
    <source>
        <dbReference type="EMBL" id="MBA0744318.1"/>
    </source>
</evidence>
<name>A0A7J9C7D7_GOSGO</name>
<keyword evidence="1" id="KW-0472">Membrane</keyword>
<dbReference type="AlphaFoldDB" id="A0A7J9C7D7"/>
<dbReference type="EMBL" id="JABEZY010000008">
    <property type="protein sequence ID" value="MBA0744318.1"/>
    <property type="molecule type" value="Genomic_DNA"/>
</dbReference>
<keyword evidence="1" id="KW-0812">Transmembrane</keyword>
<dbReference type="OrthoDB" id="1462062at2759"/>
<protein>
    <submittedName>
        <fullName evidence="2">Uncharacterized protein</fullName>
    </submittedName>
</protein>
<proteinExistence type="predicted"/>
<keyword evidence="3" id="KW-1185">Reference proteome</keyword>
<keyword evidence="1" id="KW-1133">Transmembrane helix</keyword>
<sequence length="76" mass="8751">AVSEVIFLLLYNTYLVYFYTYIFDVGIFYFLRLLFCSCGTKVYSGLKLQSPCLFATGRPNLTADFYTRVNKSLQCG</sequence>
<feature type="non-terminal residue" evidence="2">
    <location>
        <position position="1"/>
    </location>
</feature>
<gene>
    <name evidence="2" type="ORF">Gogos_006950</name>
</gene>